<evidence type="ECO:0000256" key="1">
    <source>
        <dbReference type="SAM" id="SignalP"/>
    </source>
</evidence>
<dbReference type="GO" id="GO:0020037">
    <property type="term" value="F:heme binding"/>
    <property type="evidence" value="ECO:0007669"/>
    <property type="project" value="InterPro"/>
</dbReference>
<dbReference type="PROSITE" id="PS51257">
    <property type="entry name" value="PROKAR_LIPOPROTEIN"/>
    <property type="match status" value="1"/>
</dbReference>
<evidence type="ECO:0000313" key="2">
    <source>
        <dbReference type="EMBL" id="TCS90202.1"/>
    </source>
</evidence>
<proteinExistence type="predicted"/>
<dbReference type="AlphaFoldDB" id="A0A4R3L1B7"/>
<feature type="chain" id="PRO_5020538146" description="Cytochrome c domain-containing protein" evidence="1">
    <location>
        <begin position="21"/>
        <end position="190"/>
    </location>
</feature>
<keyword evidence="1" id="KW-0732">Signal</keyword>
<evidence type="ECO:0000313" key="3">
    <source>
        <dbReference type="Proteomes" id="UP000295807"/>
    </source>
</evidence>
<dbReference type="SUPFAM" id="SSF46626">
    <property type="entry name" value="Cytochrome c"/>
    <property type="match status" value="1"/>
</dbReference>
<feature type="signal peptide" evidence="1">
    <location>
        <begin position="1"/>
        <end position="20"/>
    </location>
</feature>
<dbReference type="Proteomes" id="UP000295807">
    <property type="component" value="Unassembled WGS sequence"/>
</dbReference>
<sequence length="190" mass="19733">MRASMYAVSLLFTAPLWLGACSEDDADPCASRNISLTASITNAHEGENDGSLTANASGSAGFTFSIDGSNFQTSPTFSGLAAGTYTVTAKDGETCTASQQFTVDELADSQVSYDAQIRPIIEDVCWSCHKQAGQPGFPHADLSTDDKVKANASRINTEVQAGRMPKGGSLSSAEKAAIAAWVAEGAPVNN</sequence>
<dbReference type="EMBL" id="SMAD01000001">
    <property type="protein sequence ID" value="TCS90202.1"/>
    <property type="molecule type" value="Genomic_DNA"/>
</dbReference>
<dbReference type="RefSeq" id="WP_132127653.1">
    <property type="nucleotide sequence ID" value="NZ_CP042432.1"/>
</dbReference>
<reference evidence="2 3" key="1">
    <citation type="submission" date="2019-03" db="EMBL/GenBank/DDBJ databases">
        <title>Genomic Encyclopedia of Type Strains, Phase IV (KMG-IV): sequencing the most valuable type-strain genomes for metagenomic binning, comparative biology and taxonomic classification.</title>
        <authorList>
            <person name="Goeker M."/>
        </authorList>
    </citation>
    <scope>NUCLEOTIDE SEQUENCE [LARGE SCALE GENOMIC DNA]</scope>
    <source>
        <strain evidence="2 3">DSM 21100</strain>
    </source>
</reference>
<name>A0A4R3L1B7_9SPHI</name>
<gene>
    <name evidence="2" type="ORF">EDD80_101401</name>
</gene>
<dbReference type="OrthoDB" id="784948at2"/>
<accession>A0A4R3L1B7</accession>
<dbReference type="GO" id="GO:0009055">
    <property type="term" value="F:electron transfer activity"/>
    <property type="evidence" value="ECO:0007669"/>
    <property type="project" value="InterPro"/>
</dbReference>
<protein>
    <recommendedName>
        <fullName evidence="4">Cytochrome c domain-containing protein</fullName>
    </recommendedName>
</protein>
<dbReference type="Gene3D" id="1.10.760.10">
    <property type="entry name" value="Cytochrome c-like domain"/>
    <property type="match status" value="1"/>
</dbReference>
<dbReference type="InterPro" id="IPR036909">
    <property type="entry name" value="Cyt_c-like_dom_sf"/>
</dbReference>
<comment type="caution">
    <text evidence="2">The sequence shown here is derived from an EMBL/GenBank/DDBJ whole genome shotgun (WGS) entry which is preliminary data.</text>
</comment>
<evidence type="ECO:0008006" key="4">
    <source>
        <dbReference type="Google" id="ProtNLM"/>
    </source>
</evidence>
<organism evidence="2 3">
    <name type="scientific">Anseongella ginsenosidimutans</name>
    <dbReference type="NCBI Taxonomy" id="496056"/>
    <lineage>
        <taxon>Bacteria</taxon>
        <taxon>Pseudomonadati</taxon>
        <taxon>Bacteroidota</taxon>
        <taxon>Sphingobacteriia</taxon>
        <taxon>Sphingobacteriales</taxon>
        <taxon>Sphingobacteriaceae</taxon>
        <taxon>Anseongella</taxon>
    </lineage>
</organism>
<keyword evidence="3" id="KW-1185">Reference proteome</keyword>